<protein>
    <recommendedName>
        <fullName evidence="14">Thioredoxin domain-containing protein</fullName>
    </recommendedName>
</protein>
<evidence type="ECO:0000256" key="13">
    <source>
        <dbReference type="SAM" id="SignalP"/>
    </source>
</evidence>
<keyword evidence="8 12" id="KW-1133">Transmembrane helix</keyword>
<evidence type="ECO:0000259" key="14">
    <source>
        <dbReference type="PROSITE" id="PS51352"/>
    </source>
</evidence>
<dbReference type="OrthoDB" id="2121326at2759"/>
<keyword evidence="9 12" id="KW-0472">Membrane</keyword>
<evidence type="ECO:0000256" key="1">
    <source>
        <dbReference type="ARBA" id="ARBA00004115"/>
    </source>
</evidence>
<keyword evidence="11" id="KW-0676">Redox-active center</keyword>
<accession>A0A9W8E174</accession>
<dbReference type="GO" id="GO:0015036">
    <property type="term" value="F:disulfide oxidoreductase activity"/>
    <property type="evidence" value="ECO:0007669"/>
    <property type="project" value="TreeGrafter"/>
</dbReference>
<keyword evidence="4 12" id="KW-0812">Transmembrane</keyword>
<evidence type="ECO:0000256" key="12">
    <source>
        <dbReference type="SAM" id="Phobius"/>
    </source>
</evidence>
<dbReference type="SUPFAM" id="SSF52833">
    <property type="entry name" value="Thioredoxin-like"/>
    <property type="match status" value="1"/>
</dbReference>
<keyword evidence="16" id="KW-1185">Reference proteome</keyword>
<dbReference type="Proteomes" id="UP001150925">
    <property type="component" value="Unassembled WGS sequence"/>
</dbReference>
<evidence type="ECO:0000256" key="10">
    <source>
        <dbReference type="ARBA" id="ARBA00023157"/>
    </source>
</evidence>
<evidence type="ECO:0000256" key="7">
    <source>
        <dbReference type="ARBA" id="ARBA00022982"/>
    </source>
</evidence>
<dbReference type="InterPro" id="IPR013766">
    <property type="entry name" value="Thioredoxin_domain"/>
</dbReference>
<dbReference type="GO" id="GO:0005789">
    <property type="term" value="C:endoplasmic reticulum membrane"/>
    <property type="evidence" value="ECO:0007669"/>
    <property type="project" value="UniProtKB-SubCell"/>
</dbReference>
<feature type="signal peptide" evidence="13">
    <location>
        <begin position="1"/>
        <end position="30"/>
    </location>
</feature>
<evidence type="ECO:0000313" key="15">
    <source>
        <dbReference type="EMBL" id="KAJ1956637.1"/>
    </source>
</evidence>
<dbReference type="InterPro" id="IPR017937">
    <property type="entry name" value="Thioredoxin_CS"/>
</dbReference>
<dbReference type="PROSITE" id="PS51352">
    <property type="entry name" value="THIOREDOXIN_2"/>
    <property type="match status" value="1"/>
</dbReference>
<evidence type="ECO:0000256" key="3">
    <source>
        <dbReference type="ARBA" id="ARBA00022553"/>
    </source>
</evidence>
<proteinExistence type="predicted"/>
<reference evidence="15" key="1">
    <citation type="submission" date="2022-07" db="EMBL/GenBank/DDBJ databases">
        <title>Phylogenomic reconstructions and comparative analyses of Kickxellomycotina fungi.</title>
        <authorList>
            <person name="Reynolds N.K."/>
            <person name="Stajich J.E."/>
            <person name="Barry K."/>
            <person name="Grigoriev I.V."/>
            <person name="Crous P."/>
            <person name="Smith M.E."/>
        </authorList>
    </citation>
    <scope>NUCLEOTIDE SEQUENCE</scope>
    <source>
        <strain evidence="15">RSA 1196</strain>
    </source>
</reference>
<name>A0A9W8E174_9FUNG</name>
<evidence type="ECO:0000256" key="9">
    <source>
        <dbReference type="ARBA" id="ARBA00023136"/>
    </source>
</evidence>
<organism evidence="15 16">
    <name type="scientific">Dispira parvispora</name>
    <dbReference type="NCBI Taxonomy" id="1520584"/>
    <lineage>
        <taxon>Eukaryota</taxon>
        <taxon>Fungi</taxon>
        <taxon>Fungi incertae sedis</taxon>
        <taxon>Zoopagomycota</taxon>
        <taxon>Kickxellomycotina</taxon>
        <taxon>Dimargaritomycetes</taxon>
        <taxon>Dimargaritales</taxon>
        <taxon>Dimargaritaceae</taxon>
        <taxon>Dispira</taxon>
    </lineage>
</organism>
<comment type="subcellular location">
    <subcellularLocation>
        <location evidence="1">Endoplasmic reticulum membrane</location>
        <topology evidence="1">Single-pass type I membrane protein</topology>
    </subcellularLocation>
</comment>
<dbReference type="Pfam" id="PF00085">
    <property type="entry name" value="Thioredoxin"/>
    <property type="match status" value="1"/>
</dbReference>
<evidence type="ECO:0000256" key="6">
    <source>
        <dbReference type="ARBA" id="ARBA00022824"/>
    </source>
</evidence>
<keyword evidence="6" id="KW-0256">Endoplasmic reticulum</keyword>
<keyword evidence="3" id="KW-0597">Phosphoprotein</keyword>
<dbReference type="InterPro" id="IPR036249">
    <property type="entry name" value="Thioredoxin-like_sf"/>
</dbReference>
<dbReference type="PANTHER" id="PTHR46107">
    <property type="entry name" value="DUMPY: SHORTER THAN WILD-TYPE"/>
    <property type="match status" value="1"/>
</dbReference>
<evidence type="ECO:0000313" key="16">
    <source>
        <dbReference type="Proteomes" id="UP001150925"/>
    </source>
</evidence>
<gene>
    <name evidence="15" type="ORF">IWQ62_005257</name>
</gene>
<evidence type="ECO:0000256" key="8">
    <source>
        <dbReference type="ARBA" id="ARBA00022989"/>
    </source>
</evidence>
<evidence type="ECO:0000256" key="4">
    <source>
        <dbReference type="ARBA" id="ARBA00022692"/>
    </source>
</evidence>
<dbReference type="AlphaFoldDB" id="A0A9W8E174"/>
<feature type="chain" id="PRO_5040817527" description="Thioredoxin domain-containing protein" evidence="13">
    <location>
        <begin position="31"/>
        <end position="231"/>
    </location>
</feature>
<keyword evidence="7" id="KW-0249">Electron transport</keyword>
<keyword evidence="5 13" id="KW-0732">Signal</keyword>
<comment type="caution">
    <text evidence="15">The sequence shown here is derived from an EMBL/GenBank/DDBJ whole genome shotgun (WGS) entry which is preliminary data.</text>
</comment>
<sequence>MWLPSPSHLKRYLLVASLCTTTVLVGFASSSGVVADTAVNSKITTATSVSVVNVTDATFAQALASRDEWLLEFYAEWCGACQRFAPKFKALGDRLTKENMAHVGIGTVEIDANPELAARFMVTHLPSIFYIREGQVRLYEGPLEVNSLFHYVQDEWKGAKVWDGMLSPFSLLAISIGKVAGGGHLVLTYMKAMPIWGLVLAFLGLPALFFIIMARMTSQPSGVGQQGKKEQ</sequence>
<keyword evidence="2" id="KW-0813">Transport</keyword>
<evidence type="ECO:0000256" key="2">
    <source>
        <dbReference type="ARBA" id="ARBA00022448"/>
    </source>
</evidence>
<dbReference type="InterPro" id="IPR052454">
    <property type="entry name" value="TMX_domain-containing"/>
</dbReference>
<dbReference type="CDD" id="cd02961">
    <property type="entry name" value="PDI_a_family"/>
    <property type="match status" value="1"/>
</dbReference>
<dbReference type="PROSITE" id="PS00194">
    <property type="entry name" value="THIOREDOXIN_1"/>
    <property type="match status" value="1"/>
</dbReference>
<keyword evidence="10" id="KW-1015">Disulfide bond</keyword>
<evidence type="ECO:0000256" key="5">
    <source>
        <dbReference type="ARBA" id="ARBA00022729"/>
    </source>
</evidence>
<dbReference type="PANTHER" id="PTHR46107:SF3">
    <property type="entry name" value="THIOREDOXIN DOMAIN-CONTAINING PROTEIN"/>
    <property type="match status" value="1"/>
</dbReference>
<dbReference type="EMBL" id="JANBPY010002089">
    <property type="protein sequence ID" value="KAJ1956637.1"/>
    <property type="molecule type" value="Genomic_DNA"/>
</dbReference>
<feature type="transmembrane region" description="Helical" evidence="12">
    <location>
        <begin position="195"/>
        <end position="214"/>
    </location>
</feature>
<dbReference type="Gene3D" id="3.40.30.10">
    <property type="entry name" value="Glutaredoxin"/>
    <property type="match status" value="1"/>
</dbReference>
<feature type="domain" description="Thioredoxin" evidence="14">
    <location>
        <begin position="23"/>
        <end position="157"/>
    </location>
</feature>
<evidence type="ECO:0000256" key="11">
    <source>
        <dbReference type="ARBA" id="ARBA00023284"/>
    </source>
</evidence>